<evidence type="ECO:0000313" key="1">
    <source>
        <dbReference type="EMBL" id="GCC53314.1"/>
    </source>
</evidence>
<dbReference type="AlphaFoldDB" id="A0A401UEN9"/>
<evidence type="ECO:0000313" key="2">
    <source>
        <dbReference type="Proteomes" id="UP000288227"/>
    </source>
</evidence>
<name>A0A401UEN9_9BACT</name>
<accession>A0A401UEN9</accession>
<reference evidence="1 2" key="1">
    <citation type="submission" date="2018-11" db="EMBL/GenBank/DDBJ databases">
        <title>Chryseotalea sanarue gen. nov., sp., nov., a member of the family Cytophagaceae, isolated from a brackish lake in Hamamatsu Japan.</title>
        <authorList>
            <person name="Maejima Y."/>
            <person name="Iino T."/>
            <person name="Muraguchi Y."/>
            <person name="Fukuda K."/>
            <person name="Ohkuma M."/>
            <person name="Moriuchi R."/>
            <person name="Dohra H."/>
            <person name="Kimbara K."/>
            <person name="Shintani M."/>
        </authorList>
    </citation>
    <scope>NUCLEOTIDE SEQUENCE [LARGE SCALE GENOMIC DNA]</scope>
    <source>
        <strain evidence="1 2">Ys</strain>
    </source>
</reference>
<evidence type="ECO:0008006" key="3">
    <source>
        <dbReference type="Google" id="ProtNLM"/>
    </source>
</evidence>
<dbReference type="Proteomes" id="UP000288227">
    <property type="component" value="Unassembled WGS sequence"/>
</dbReference>
<gene>
    <name evidence="1" type="ORF">SanaruYs_35570</name>
</gene>
<dbReference type="PROSITE" id="PS51257">
    <property type="entry name" value="PROKAR_LIPOPROTEIN"/>
    <property type="match status" value="1"/>
</dbReference>
<keyword evidence="2" id="KW-1185">Reference proteome</keyword>
<organism evidence="1 2">
    <name type="scientific">Chryseotalea sanaruensis</name>
    <dbReference type="NCBI Taxonomy" id="2482724"/>
    <lineage>
        <taxon>Bacteria</taxon>
        <taxon>Pseudomonadati</taxon>
        <taxon>Bacteroidota</taxon>
        <taxon>Cytophagia</taxon>
        <taxon>Cytophagales</taxon>
        <taxon>Chryseotaleaceae</taxon>
        <taxon>Chryseotalea</taxon>
    </lineage>
</organism>
<sequence length="294" mass="34607">MKRLLITIITLNLIYSCTKSSKNQANEAKLKSEDLNRIETDNGRNRYLEIKKKFNEGYYIDLGRQISQFYQYKNQSPFLDSVKQIHETLLRNRKFIKQLRDSLSRVSAFTYFEGLNLPKLDSITGENYDVNEHLYVFDFIDFDQDLFQSNWDNSWYLSEQELSNKFKCITVCHFRDCEFSIVLYSIGGNFKITDSNEIFQTGCYAEPAPDFKYQNYLVNEHQRTSASYFHADTAFTLMRRTYFSLKDTITSSVTIEIGSEFNVTYKLDSLGKLKVITDKSFKKKYVEPLYNVPI</sequence>
<dbReference type="EMBL" id="BHXQ01000007">
    <property type="protein sequence ID" value="GCC53314.1"/>
    <property type="molecule type" value="Genomic_DNA"/>
</dbReference>
<dbReference type="RefSeq" id="WP_127123963.1">
    <property type="nucleotide sequence ID" value="NZ_BHXQ01000007.1"/>
</dbReference>
<proteinExistence type="predicted"/>
<comment type="caution">
    <text evidence="1">The sequence shown here is derived from an EMBL/GenBank/DDBJ whole genome shotgun (WGS) entry which is preliminary data.</text>
</comment>
<protein>
    <recommendedName>
        <fullName evidence="3">Lipoprotein</fullName>
    </recommendedName>
</protein>